<feature type="region of interest" description="Disordered" evidence="1">
    <location>
        <begin position="1"/>
        <end position="35"/>
    </location>
</feature>
<dbReference type="AlphaFoldDB" id="A0A0D3CXR4"/>
<dbReference type="HOGENOM" id="CLU_2609381_0_0_1"/>
<dbReference type="Proteomes" id="UP000032141">
    <property type="component" value="Chromosome C6"/>
</dbReference>
<reference evidence="2" key="2">
    <citation type="submission" date="2015-03" db="UniProtKB">
        <authorList>
            <consortium name="EnsemblPlants"/>
        </authorList>
    </citation>
    <scope>IDENTIFICATION</scope>
</reference>
<name>A0A0D3CXR4_BRAOL</name>
<evidence type="ECO:0000313" key="2">
    <source>
        <dbReference type="EnsemblPlants" id="Bo6g095720.1"/>
    </source>
</evidence>
<reference evidence="2 3" key="1">
    <citation type="journal article" date="2014" name="Genome Biol.">
        <title>Transcriptome and methylome profiling reveals relics of genome dominance in the mesopolyploid Brassica oleracea.</title>
        <authorList>
            <person name="Parkin I.A."/>
            <person name="Koh C."/>
            <person name="Tang H."/>
            <person name="Robinson S.J."/>
            <person name="Kagale S."/>
            <person name="Clarke W.E."/>
            <person name="Town C.D."/>
            <person name="Nixon J."/>
            <person name="Krishnakumar V."/>
            <person name="Bidwell S.L."/>
            <person name="Denoeud F."/>
            <person name="Belcram H."/>
            <person name="Links M.G."/>
            <person name="Just J."/>
            <person name="Clarke C."/>
            <person name="Bender T."/>
            <person name="Huebert T."/>
            <person name="Mason A.S."/>
            <person name="Pires J.C."/>
            <person name="Barker G."/>
            <person name="Moore J."/>
            <person name="Walley P.G."/>
            <person name="Manoli S."/>
            <person name="Batley J."/>
            <person name="Edwards D."/>
            <person name="Nelson M.N."/>
            <person name="Wang X."/>
            <person name="Paterson A.H."/>
            <person name="King G."/>
            <person name="Bancroft I."/>
            <person name="Chalhoub B."/>
            <person name="Sharpe A.G."/>
        </authorList>
    </citation>
    <scope>NUCLEOTIDE SEQUENCE</scope>
    <source>
        <strain evidence="2 3">cv. TO1000</strain>
    </source>
</reference>
<evidence type="ECO:0000313" key="3">
    <source>
        <dbReference type="Proteomes" id="UP000032141"/>
    </source>
</evidence>
<dbReference type="Gramene" id="Bo6g095720.1">
    <property type="protein sequence ID" value="Bo6g095720.1"/>
    <property type="gene ID" value="Bo6g095720"/>
</dbReference>
<protein>
    <submittedName>
        <fullName evidence="2">Uncharacterized protein</fullName>
    </submittedName>
</protein>
<accession>A0A0D3CXR4</accession>
<evidence type="ECO:0000256" key="1">
    <source>
        <dbReference type="SAM" id="MobiDB-lite"/>
    </source>
</evidence>
<feature type="compositionally biased region" description="Low complexity" evidence="1">
    <location>
        <begin position="16"/>
        <end position="28"/>
    </location>
</feature>
<proteinExistence type="predicted"/>
<organism evidence="2 3">
    <name type="scientific">Brassica oleracea var. oleracea</name>
    <dbReference type="NCBI Taxonomy" id="109376"/>
    <lineage>
        <taxon>Eukaryota</taxon>
        <taxon>Viridiplantae</taxon>
        <taxon>Streptophyta</taxon>
        <taxon>Embryophyta</taxon>
        <taxon>Tracheophyta</taxon>
        <taxon>Spermatophyta</taxon>
        <taxon>Magnoliopsida</taxon>
        <taxon>eudicotyledons</taxon>
        <taxon>Gunneridae</taxon>
        <taxon>Pentapetalae</taxon>
        <taxon>rosids</taxon>
        <taxon>malvids</taxon>
        <taxon>Brassicales</taxon>
        <taxon>Brassicaceae</taxon>
        <taxon>Brassiceae</taxon>
        <taxon>Brassica</taxon>
    </lineage>
</organism>
<dbReference type="EnsemblPlants" id="Bo6g095720.1">
    <property type="protein sequence ID" value="Bo6g095720.1"/>
    <property type="gene ID" value="Bo6g095720"/>
</dbReference>
<keyword evidence="3" id="KW-1185">Reference proteome</keyword>
<sequence>MQVTCTSNRPHEPKFSLTTTSHSSQSSQRVGEDLPSFDPKTWINKKQLASIGHLNKFISNSNQQEADFICKARVVEVLN</sequence>